<evidence type="ECO:0000313" key="1">
    <source>
        <dbReference type="EMBL" id="KUJ11350.1"/>
    </source>
</evidence>
<accession>A0A194WTS1</accession>
<name>A0A194WTS1_MOLSC</name>
<dbReference type="EMBL" id="KQ947427">
    <property type="protein sequence ID" value="KUJ11350.1"/>
    <property type="molecule type" value="Genomic_DNA"/>
</dbReference>
<dbReference type="RefSeq" id="XP_018065705.1">
    <property type="nucleotide sequence ID" value="XM_018206129.1"/>
</dbReference>
<dbReference type="GeneID" id="28815855"/>
<sequence length="92" mass="10273">MRSVSSKCLPSRSNVFGFFQQQPSTSSLSCIHHSDSSLQGHRTSRLDVQTSLVYVVKKLAMFVQHSLITASSRSEKLLRRDSLSTHCGCCRL</sequence>
<dbReference type="AlphaFoldDB" id="A0A194WTS1"/>
<proteinExistence type="predicted"/>
<organism evidence="1 2">
    <name type="scientific">Mollisia scopiformis</name>
    <name type="common">Conifer needle endophyte fungus</name>
    <name type="synonym">Phialocephala scopiformis</name>
    <dbReference type="NCBI Taxonomy" id="149040"/>
    <lineage>
        <taxon>Eukaryota</taxon>
        <taxon>Fungi</taxon>
        <taxon>Dikarya</taxon>
        <taxon>Ascomycota</taxon>
        <taxon>Pezizomycotina</taxon>
        <taxon>Leotiomycetes</taxon>
        <taxon>Helotiales</taxon>
        <taxon>Mollisiaceae</taxon>
        <taxon>Mollisia</taxon>
    </lineage>
</organism>
<dbReference type="InParanoid" id="A0A194WTS1"/>
<dbReference type="KEGG" id="psco:LY89DRAFT_242923"/>
<keyword evidence="2" id="KW-1185">Reference proteome</keyword>
<dbReference type="Proteomes" id="UP000070700">
    <property type="component" value="Unassembled WGS sequence"/>
</dbReference>
<evidence type="ECO:0000313" key="2">
    <source>
        <dbReference type="Proteomes" id="UP000070700"/>
    </source>
</evidence>
<dbReference type="PROSITE" id="PS51257">
    <property type="entry name" value="PROKAR_LIPOPROTEIN"/>
    <property type="match status" value="1"/>
</dbReference>
<protein>
    <submittedName>
        <fullName evidence="1">Uncharacterized protein</fullName>
    </submittedName>
</protein>
<reference evidence="1 2" key="1">
    <citation type="submission" date="2015-10" db="EMBL/GenBank/DDBJ databases">
        <title>Full genome of DAOMC 229536 Phialocephala scopiformis, a fungal endophyte of spruce producing the potent anti-insectan compound rugulosin.</title>
        <authorList>
            <consortium name="DOE Joint Genome Institute"/>
            <person name="Walker A.K."/>
            <person name="Frasz S.L."/>
            <person name="Seifert K.A."/>
            <person name="Miller J.D."/>
            <person name="Mondo S.J."/>
            <person name="Labutti K."/>
            <person name="Lipzen A."/>
            <person name="Dockter R."/>
            <person name="Kennedy M."/>
            <person name="Grigoriev I.V."/>
            <person name="Spatafora J.W."/>
        </authorList>
    </citation>
    <scope>NUCLEOTIDE SEQUENCE [LARGE SCALE GENOMIC DNA]</scope>
    <source>
        <strain evidence="1 2">CBS 120377</strain>
    </source>
</reference>
<gene>
    <name evidence="1" type="ORF">LY89DRAFT_242923</name>
</gene>